<dbReference type="AlphaFoldDB" id="A0A222W172"/>
<keyword evidence="5" id="KW-0742">SOS response</keyword>
<dbReference type="KEGG" id="pmad:BAY61_31925"/>
<proteinExistence type="inferred from homology"/>
<dbReference type="SUPFAM" id="SSF56672">
    <property type="entry name" value="DNA/RNA polymerases"/>
    <property type="match status" value="1"/>
</dbReference>
<dbReference type="PANTHER" id="PTHR11076">
    <property type="entry name" value="DNA REPAIR POLYMERASE UMUC / TRANSFERASE FAMILY MEMBER"/>
    <property type="match status" value="1"/>
</dbReference>
<comment type="function">
    <text evidence="6">Poorly processive, error-prone DNA polymerase involved in untargeted mutagenesis. Copies undamaged DNA at stalled replication forks, which arise in vivo from mismatched or misaligned primer ends. These misaligned primers can be extended by PolIV. Exhibits no 3'-5' exonuclease (proofreading) activity. May be involved in translesional synthesis, in conjunction with the beta clamp from PolIII.</text>
</comment>
<keyword evidence="2" id="KW-0227">DNA damage</keyword>
<keyword evidence="4" id="KW-0234">DNA repair</keyword>
<dbReference type="PANTHER" id="PTHR11076:SF34">
    <property type="entry name" value="PROTEIN UMUC"/>
    <property type="match status" value="1"/>
</dbReference>
<dbReference type="Gene3D" id="1.10.150.20">
    <property type="entry name" value="5' to 3' exonuclease, C-terminal subdomain"/>
    <property type="match status" value="1"/>
</dbReference>
<dbReference type="GO" id="GO:0009432">
    <property type="term" value="P:SOS response"/>
    <property type="evidence" value="ECO:0007669"/>
    <property type="project" value="UniProtKB-KW"/>
</dbReference>
<keyword evidence="3" id="KW-0741">SOS mutagenesis</keyword>
<dbReference type="Pfam" id="PF11799">
    <property type="entry name" value="IMS_C"/>
    <property type="match status" value="1"/>
</dbReference>
<gene>
    <name evidence="7" type="ORF">SAMN05421630_1154</name>
</gene>
<dbReference type="InterPro" id="IPR001126">
    <property type="entry name" value="UmuC"/>
</dbReference>
<evidence type="ECO:0000313" key="7">
    <source>
        <dbReference type="EMBL" id="SDD95136.1"/>
    </source>
</evidence>
<evidence type="ECO:0000256" key="6">
    <source>
        <dbReference type="ARBA" id="ARBA00025589"/>
    </source>
</evidence>
<dbReference type="OrthoDB" id="9808813at2"/>
<accession>A0A222W172</accession>
<dbReference type="STRING" id="530584.SAMN05421630_1154"/>
<dbReference type="Gene3D" id="3.40.1170.60">
    <property type="match status" value="1"/>
</dbReference>
<evidence type="ECO:0000313" key="8">
    <source>
        <dbReference type="Proteomes" id="UP000199494"/>
    </source>
</evidence>
<dbReference type="Pfam" id="PF13438">
    <property type="entry name" value="DUF4113"/>
    <property type="match status" value="1"/>
</dbReference>
<dbReference type="PROSITE" id="PS50173">
    <property type="entry name" value="UMUC"/>
    <property type="match status" value="1"/>
</dbReference>
<dbReference type="RefSeq" id="WP_091810587.1">
    <property type="nucleotide sequence ID" value="NZ_CP016354.1"/>
</dbReference>
<dbReference type="GO" id="GO:0003887">
    <property type="term" value="F:DNA-directed DNA polymerase activity"/>
    <property type="evidence" value="ECO:0007669"/>
    <property type="project" value="TreeGrafter"/>
</dbReference>
<dbReference type="InterPro" id="IPR017961">
    <property type="entry name" value="DNA_pol_Y-fam_little_finger"/>
</dbReference>
<dbReference type="GO" id="GO:0003684">
    <property type="term" value="F:damaged DNA binding"/>
    <property type="evidence" value="ECO:0007669"/>
    <property type="project" value="InterPro"/>
</dbReference>
<evidence type="ECO:0000256" key="5">
    <source>
        <dbReference type="ARBA" id="ARBA00023236"/>
    </source>
</evidence>
<dbReference type="Proteomes" id="UP000199494">
    <property type="component" value="Unassembled WGS sequence"/>
</dbReference>
<name>A0A222W172_9PSEU</name>
<sequence length="422" mass="45528">MVDRRRVVLLADVDAMYVSTERVFNSALTRRPVVVLSNNDGCVVARSREAKALGIGMGEPWFKVKARPDCRAVTALSSNYELYGDFSARLATVCAQLAAAVEQYSIDECFLEAPETEAAEIARQVRECAARWLGLPVTVGIGATKTLAKIATNHAKDTGIGVFNIDGLDQAELAELLASIPVGDVWGIGTRLSARLATQGVATAGALAQLDPGWVRRAYTIVVERTVRELQGVPCIPLAAQPAPRRSIMHCRHLGQPASTQNEVAAAAGAFAQAVSAKLRRFGLAVPAITVMLSTGGFGPGPHHHGQATQGFPVPRNAAGQLATAAARLARDTWQPGHRYKRIGVLASDLVPATSIQPLWPDDPRHDRLATTLDTITARYGQGRVGYGSTGVREPTQWSWRMRQDMRSPRFTTRWDEIPVVS</sequence>
<protein>
    <submittedName>
        <fullName evidence="7">DNA polymerase V</fullName>
    </submittedName>
</protein>
<evidence type="ECO:0000256" key="4">
    <source>
        <dbReference type="ARBA" id="ARBA00023204"/>
    </source>
</evidence>
<dbReference type="CDD" id="cd01700">
    <property type="entry name" value="PolY_Pol_V_umuC"/>
    <property type="match status" value="1"/>
</dbReference>
<dbReference type="InterPro" id="IPR043502">
    <property type="entry name" value="DNA/RNA_pol_sf"/>
</dbReference>
<dbReference type="Pfam" id="PF00817">
    <property type="entry name" value="IMS"/>
    <property type="match status" value="1"/>
</dbReference>
<comment type="similarity">
    <text evidence="1">Belongs to the DNA polymerase type-Y family.</text>
</comment>
<evidence type="ECO:0000256" key="1">
    <source>
        <dbReference type="ARBA" id="ARBA00010945"/>
    </source>
</evidence>
<organism evidence="7 8">
    <name type="scientific">Prauserella marina</name>
    <dbReference type="NCBI Taxonomy" id="530584"/>
    <lineage>
        <taxon>Bacteria</taxon>
        <taxon>Bacillati</taxon>
        <taxon>Actinomycetota</taxon>
        <taxon>Actinomycetes</taxon>
        <taxon>Pseudonocardiales</taxon>
        <taxon>Pseudonocardiaceae</taxon>
        <taxon>Prauserella</taxon>
    </lineage>
</organism>
<evidence type="ECO:0000256" key="2">
    <source>
        <dbReference type="ARBA" id="ARBA00022763"/>
    </source>
</evidence>
<evidence type="ECO:0000256" key="3">
    <source>
        <dbReference type="ARBA" id="ARBA00023199"/>
    </source>
</evidence>
<dbReference type="GO" id="GO:0006281">
    <property type="term" value="P:DNA repair"/>
    <property type="evidence" value="ECO:0007669"/>
    <property type="project" value="UniProtKB-KW"/>
</dbReference>
<dbReference type="GO" id="GO:0042276">
    <property type="term" value="P:error-prone translesion synthesis"/>
    <property type="evidence" value="ECO:0007669"/>
    <property type="project" value="TreeGrafter"/>
</dbReference>
<dbReference type="GO" id="GO:0005829">
    <property type="term" value="C:cytosol"/>
    <property type="evidence" value="ECO:0007669"/>
    <property type="project" value="TreeGrafter"/>
</dbReference>
<dbReference type="InterPro" id="IPR025188">
    <property type="entry name" value="DUF4113"/>
</dbReference>
<keyword evidence="8" id="KW-1185">Reference proteome</keyword>
<dbReference type="InterPro" id="IPR050116">
    <property type="entry name" value="DNA_polymerase-Y"/>
</dbReference>
<dbReference type="Gene3D" id="3.30.70.270">
    <property type="match status" value="1"/>
</dbReference>
<reference evidence="7 8" key="1">
    <citation type="submission" date="2016-10" db="EMBL/GenBank/DDBJ databases">
        <authorList>
            <person name="de Groot N.N."/>
        </authorList>
    </citation>
    <scope>NUCLEOTIDE SEQUENCE [LARGE SCALE GENOMIC DNA]</scope>
    <source>
        <strain evidence="7 8">CGMCC 4.5506</strain>
    </source>
</reference>
<dbReference type="EMBL" id="FMZE01000015">
    <property type="protein sequence ID" value="SDD95136.1"/>
    <property type="molecule type" value="Genomic_DNA"/>
</dbReference>
<dbReference type="InterPro" id="IPR043128">
    <property type="entry name" value="Rev_trsase/Diguanyl_cyclase"/>
</dbReference>